<dbReference type="InterPro" id="IPR011711">
    <property type="entry name" value="GntR_C"/>
</dbReference>
<sequence length="224" mass="25250">MKKGMDFAYDTMRKRILSGQYQPGTQLKEEHLADELGMSRTPVRAALKKLSEDKLVSVEANRGVFVAGWTRWDIEEMFSLRALLEPHAARLAADRASDEDIAELNRINAEMADAIGSGADDAVLRIQSANRAFHTYLLDCAKSQRLKSMLVTLIDMPVITRSFFLYSAPDFARSLQQHQDIAYAVQTHDGELACHLMEAHIRLSYRRFMKERLDTPAGGTTDSQ</sequence>
<dbReference type="EMBL" id="CABPRZ010000001">
    <property type="protein sequence ID" value="VVD61353.1"/>
    <property type="molecule type" value="Genomic_DNA"/>
</dbReference>
<dbReference type="InterPro" id="IPR036390">
    <property type="entry name" value="WH_DNA-bd_sf"/>
</dbReference>
<dbReference type="SUPFAM" id="SSF48008">
    <property type="entry name" value="GntR ligand-binding domain-like"/>
    <property type="match status" value="1"/>
</dbReference>
<dbReference type="Pfam" id="PF07729">
    <property type="entry name" value="FCD"/>
    <property type="match status" value="1"/>
</dbReference>
<dbReference type="PANTHER" id="PTHR43537:SF24">
    <property type="entry name" value="GLUCONATE OPERON TRANSCRIPTIONAL REPRESSOR"/>
    <property type="match status" value="1"/>
</dbReference>
<evidence type="ECO:0000256" key="3">
    <source>
        <dbReference type="ARBA" id="ARBA00023163"/>
    </source>
</evidence>
<keyword evidence="6" id="KW-1185">Reference proteome</keyword>
<dbReference type="SUPFAM" id="SSF46785">
    <property type="entry name" value="Winged helix' DNA-binding domain"/>
    <property type="match status" value="1"/>
</dbReference>
<dbReference type="InterPro" id="IPR008920">
    <property type="entry name" value="TF_FadR/GntR_C"/>
</dbReference>
<dbReference type="PANTHER" id="PTHR43537">
    <property type="entry name" value="TRANSCRIPTIONAL REGULATOR, GNTR FAMILY"/>
    <property type="match status" value="1"/>
</dbReference>
<dbReference type="AlphaFoldDB" id="A0A5E4REU5"/>
<dbReference type="SMART" id="SM00345">
    <property type="entry name" value="HTH_GNTR"/>
    <property type="match status" value="1"/>
</dbReference>
<dbReference type="Gene3D" id="1.10.10.10">
    <property type="entry name" value="Winged helix-like DNA-binding domain superfamily/Winged helix DNA-binding domain"/>
    <property type="match status" value="1"/>
</dbReference>
<evidence type="ECO:0000256" key="2">
    <source>
        <dbReference type="ARBA" id="ARBA00023125"/>
    </source>
</evidence>
<evidence type="ECO:0000313" key="5">
    <source>
        <dbReference type="EMBL" id="VVD61353.1"/>
    </source>
</evidence>
<evidence type="ECO:0000313" key="6">
    <source>
        <dbReference type="Proteomes" id="UP000414233"/>
    </source>
</evidence>
<protein>
    <submittedName>
        <fullName evidence="5">GntR family transcriptional regulator</fullName>
    </submittedName>
</protein>
<organism evidence="5 6">
    <name type="scientific">Pandoraea terrae</name>
    <dbReference type="NCBI Taxonomy" id="1537710"/>
    <lineage>
        <taxon>Bacteria</taxon>
        <taxon>Pseudomonadati</taxon>
        <taxon>Pseudomonadota</taxon>
        <taxon>Betaproteobacteria</taxon>
        <taxon>Burkholderiales</taxon>
        <taxon>Burkholderiaceae</taxon>
        <taxon>Pandoraea</taxon>
    </lineage>
</organism>
<name>A0A5E4REU5_9BURK</name>
<dbReference type="PROSITE" id="PS50949">
    <property type="entry name" value="HTH_GNTR"/>
    <property type="match status" value="1"/>
</dbReference>
<evidence type="ECO:0000259" key="4">
    <source>
        <dbReference type="PROSITE" id="PS50949"/>
    </source>
</evidence>
<keyword evidence="1" id="KW-0805">Transcription regulation</keyword>
<gene>
    <name evidence="5" type="ORF">PTE30175_00116</name>
</gene>
<keyword evidence="2" id="KW-0238">DNA-binding</keyword>
<reference evidence="5 6" key="1">
    <citation type="submission" date="2019-08" db="EMBL/GenBank/DDBJ databases">
        <authorList>
            <person name="Peeters C."/>
        </authorList>
    </citation>
    <scope>NUCLEOTIDE SEQUENCE [LARGE SCALE GENOMIC DNA]</scope>
    <source>
        <strain evidence="5 6">LMG 30175</strain>
    </source>
</reference>
<keyword evidence="3" id="KW-0804">Transcription</keyword>
<dbReference type="SMART" id="SM00895">
    <property type="entry name" value="FCD"/>
    <property type="match status" value="1"/>
</dbReference>
<dbReference type="CDD" id="cd07377">
    <property type="entry name" value="WHTH_GntR"/>
    <property type="match status" value="1"/>
</dbReference>
<dbReference type="InterPro" id="IPR000524">
    <property type="entry name" value="Tscrpt_reg_HTH_GntR"/>
</dbReference>
<proteinExistence type="predicted"/>
<dbReference type="Gene3D" id="1.20.120.530">
    <property type="entry name" value="GntR ligand-binding domain-like"/>
    <property type="match status" value="1"/>
</dbReference>
<evidence type="ECO:0000256" key="1">
    <source>
        <dbReference type="ARBA" id="ARBA00023015"/>
    </source>
</evidence>
<feature type="domain" description="HTH gntR-type" evidence="4">
    <location>
        <begin position="2"/>
        <end position="69"/>
    </location>
</feature>
<accession>A0A5E4REU5</accession>
<dbReference type="Pfam" id="PF00392">
    <property type="entry name" value="GntR"/>
    <property type="match status" value="1"/>
</dbReference>
<dbReference type="GO" id="GO:0003700">
    <property type="term" value="F:DNA-binding transcription factor activity"/>
    <property type="evidence" value="ECO:0007669"/>
    <property type="project" value="InterPro"/>
</dbReference>
<dbReference type="InterPro" id="IPR036388">
    <property type="entry name" value="WH-like_DNA-bd_sf"/>
</dbReference>
<dbReference type="RefSeq" id="WP_224788538.1">
    <property type="nucleotide sequence ID" value="NZ_CABPRZ010000001.1"/>
</dbReference>
<dbReference type="Proteomes" id="UP000414233">
    <property type="component" value="Unassembled WGS sequence"/>
</dbReference>
<dbReference type="GO" id="GO:0003677">
    <property type="term" value="F:DNA binding"/>
    <property type="evidence" value="ECO:0007669"/>
    <property type="project" value="UniProtKB-KW"/>
</dbReference>